<gene>
    <name evidence="2" type="ORF">PDE001_LOCUS3087</name>
</gene>
<evidence type="ECO:0000256" key="1">
    <source>
        <dbReference type="SAM" id="MobiDB-lite"/>
    </source>
</evidence>
<organism evidence="2 3">
    <name type="scientific">Peronospora destructor</name>
    <dbReference type="NCBI Taxonomy" id="86335"/>
    <lineage>
        <taxon>Eukaryota</taxon>
        <taxon>Sar</taxon>
        <taxon>Stramenopiles</taxon>
        <taxon>Oomycota</taxon>
        <taxon>Peronosporomycetes</taxon>
        <taxon>Peronosporales</taxon>
        <taxon>Peronosporaceae</taxon>
        <taxon>Peronospora</taxon>
    </lineage>
</organism>
<name>A0AAV0TMB9_9STRA</name>
<reference evidence="2" key="1">
    <citation type="submission" date="2022-12" db="EMBL/GenBank/DDBJ databases">
        <authorList>
            <person name="Webb A."/>
        </authorList>
    </citation>
    <scope>NUCLEOTIDE SEQUENCE</scope>
    <source>
        <strain evidence="2">Pd1</strain>
    </source>
</reference>
<feature type="region of interest" description="Disordered" evidence="1">
    <location>
        <begin position="41"/>
        <end position="102"/>
    </location>
</feature>
<comment type="caution">
    <text evidence="2">The sequence shown here is derived from an EMBL/GenBank/DDBJ whole genome shotgun (WGS) entry which is preliminary data.</text>
</comment>
<dbReference type="Proteomes" id="UP001162029">
    <property type="component" value="Unassembled WGS sequence"/>
</dbReference>
<protein>
    <submittedName>
        <fullName evidence="2">Uncharacterized protein</fullName>
    </submittedName>
</protein>
<keyword evidence="3" id="KW-1185">Reference proteome</keyword>
<evidence type="ECO:0000313" key="2">
    <source>
        <dbReference type="EMBL" id="CAI5724247.1"/>
    </source>
</evidence>
<accession>A0AAV0TMB9</accession>
<dbReference type="AlphaFoldDB" id="A0AAV0TMB9"/>
<proteinExistence type="predicted"/>
<evidence type="ECO:0000313" key="3">
    <source>
        <dbReference type="Proteomes" id="UP001162029"/>
    </source>
</evidence>
<sequence length="102" mass="11692">MVDKDQHARRLQWLSARKSVLVSAGGVNRYRALKLQCLANAQAEEDKEDTGPLLLTIKRKKEKEEEEEKSNKEKKKKTKEKTDMTFSISRKETSSNVVGKKS</sequence>
<dbReference type="EMBL" id="CANTFM010000525">
    <property type="protein sequence ID" value="CAI5724247.1"/>
    <property type="molecule type" value="Genomic_DNA"/>
</dbReference>